<evidence type="ECO:0000256" key="25">
    <source>
        <dbReference type="SAM" id="Phobius"/>
    </source>
</evidence>
<evidence type="ECO:0000256" key="11">
    <source>
        <dbReference type="ARBA" id="ARBA00022729"/>
    </source>
</evidence>
<evidence type="ECO:0000256" key="5">
    <source>
        <dbReference type="ARBA" id="ARBA00022475"/>
    </source>
</evidence>
<dbReference type="GO" id="GO:0010074">
    <property type="term" value="P:maintenance of meristem identity"/>
    <property type="evidence" value="ECO:0007669"/>
    <property type="project" value="UniProtKB-ARBA"/>
</dbReference>
<comment type="catalytic activity">
    <reaction evidence="23">
        <text>L-seryl-[protein] + ATP = O-phospho-L-seryl-[protein] + ADP + H(+)</text>
        <dbReference type="Rhea" id="RHEA:17989"/>
        <dbReference type="Rhea" id="RHEA-COMP:9863"/>
        <dbReference type="Rhea" id="RHEA-COMP:11604"/>
        <dbReference type="ChEBI" id="CHEBI:15378"/>
        <dbReference type="ChEBI" id="CHEBI:29999"/>
        <dbReference type="ChEBI" id="CHEBI:30616"/>
        <dbReference type="ChEBI" id="CHEBI:83421"/>
        <dbReference type="ChEBI" id="CHEBI:456216"/>
        <dbReference type="EC" id="2.7.11.1"/>
    </reaction>
</comment>
<dbReference type="Gene3D" id="3.30.200.20">
    <property type="entry name" value="Phosphorylase Kinase, domain 1"/>
    <property type="match status" value="1"/>
</dbReference>
<keyword evidence="11 26" id="KW-0732">Signal</keyword>
<keyword evidence="19" id="KW-1015">Disulfide bond</keyword>
<dbReference type="InterPro" id="IPR011009">
    <property type="entry name" value="Kinase-like_dom_sf"/>
</dbReference>
<dbReference type="EC" id="2.7.11.1" evidence="4"/>
<name>A0A438HKS2_VITVI</name>
<dbReference type="FunFam" id="3.30.200.20:FF:000661">
    <property type="entry name" value="Serine-threonine protein kinase plant-type"/>
    <property type="match status" value="1"/>
</dbReference>
<dbReference type="Proteomes" id="UP000288805">
    <property type="component" value="Unassembled WGS sequence"/>
</dbReference>
<comment type="caution">
    <text evidence="28">The sequence shown here is derived from an EMBL/GenBank/DDBJ whole genome shotgun (WGS) entry which is preliminary data.</text>
</comment>
<dbReference type="GO" id="GO:0005524">
    <property type="term" value="F:ATP binding"/>
    <property type="evidence" value="ECO:0007669"/>
    <property type="project" value="UniProtKB-UniRule"/>
</dbReference>
<evidence type="ECO:0000313" key="29">
    <source>
        <dbReference type="Proteomes" id="UP000288805"/>
    </source>
</evidence>
<dbReference type="Gene3D" id="3.80.10.10">
    <property type="entry name" value="Ribonuclease Inhibitor"/>
    <property type="match status" value="4"/>
</dbReference>
<dbReference type="SMART" id="SM00369">
    <property type="entry name" value="LRR_TYP"/>
    <property type="match status" value="12"/>
</dbReference>
<evidence type="ECO:0000256" key="12">
    <source>
        <dbReference type="ARBA" id="ARBA00022737"/>
    </source>
</evidence>
<protein>
    <recommendedName>
        <fullName evidence="4">non-specific serine/threonine protein kinase</fullName>
        <ecNumber evidence="4">2.7.11.1</ecNumber>
    </recommendedName>
</protein>
<dbReference type="FunFam" id="3.80.10.10:FF:001193">
    <property type="entry name" value="Leucine-rich repeat receptor protein kinase EMS1"/>
    <property type="match status" value="1"/>
</dbReference>
<dbReference type="GO" id="GO:0004674">
    <property type="term" value="F:protein serine/threonine kinase activity"/>
    <property type="evidence" value="ECO:0007669"/>
    <property type="project" value="UniProtKB-KW"/>
</dbReference>
<dbReference type="SMART" id="SM00220">
    <property type="entry name" value="S_TKc"/>
    <property type="match status" value="1"/>
</dbReference>
<dbReference type="Gene3D" id="1.10.510.10">
    <property type="entry name" value="Transferase(Phosphotransferase) domain 1"/>
    <property type="match status" value="1"/>
</dbReference>
<dbReference type="InterPro" id="IPR008271">
    <property type="entry name" value="Ser/Thr_kinase_AS"/>
</dbReference>
<keyword evidence="6" id="KW-0723">Serine/threonine-protein kinase</keyword>
<evidence type="ECO:0000256" key="7">
    <source>
        <dbReference type="ARBA" id="ARBA00022553"/>
    </source>
</evidence>
<evidence type="ECO:0000256" key="4">
    <source>
        <dbReference type="ARBA" id="ARBA00012513"/>
    </source>
</evidence>
<feature type="chain" id="PRO_5019438006" description="non-specific serine/threonine protein kinase" evidence="26">
    <location>
        <begin position="19"/>
        <end position="1091"/>
    </location>
</feature>
<evidence type="ECO:0000256" key="21">
    <source>
        <dbReference type="ARBA" id="ARBA00023180"/>
    </source>
</evidence>
<dbReference type="SUPFAM" id="SSF52047">
    <property type="entry name" value="RNI-like"/>
    <property type="match status" value="1"/>
</dbReference>
<evidence type="ECO:0000256" key="14">
    <source>
        <dbReference type="ARBA" id="ARBA00022777"/>
    </source>
</evidence>
<evidence type="ECO:0000256" key="1">
    <source>
        <dbReference type="ARBA" id="ARBA00004162"/>
    </source>
</evidence>
<keyword evidence="21" id="KW-0325">Glycoprotein</keyword>
<evidence type="ECO:0000256" key="22">
    <source>
        <dbReference type="ARBA" id="ARBA00047899"/>
    </source>
</evidence>
<feature type="binding site" evidence="24">
    <location>
        <position position="835"/>
    </location>
    <ligand>
        <name>ATP</name>
        <dbReference type="ChEBI" id="CHEBI:30616"/>
    </ligand>
</feature>
<proteinExistence type="inferred from homology"/>
<keyword evidence="16" id="KW-0832">Ubl conjugation</keyword>
<feature type="signal peptide" evidence="26">
    <location>
        <begin position="1"/>
        <end position="18"/>
    </location>
</feature>
<dbReference type="PRINTS" id="PR00019">
    <property type="entry name" value="LEURICHRPT"/>
</dbReference>
<evidence type="ECO:0000256" key="23">
    <source>
        <dbReference type="ARBA" id="ARBA00048679"/>
    </source>
</evidence>
<dbReference type="InterPro" id="IPR013210">
    <property type="entry name" value="LRR_N_plant-typ"/>
</dbReference>
<comment type="similarity">
    <text evidence="3">Belongs to the protein kinase superfamily. Ser/Thr protein kinase family.</text>
</comment>
<dbReference type="InterPro" id="IPR001611">
    <property type="entry name" value="Leu-rich_rpt"/>
</dbReference>
<organism evidence="28 29">
    <name type="scientific">Vitis vinifera</name>
    <name type="common">Grape</name>
    <dbReference type="NCBI Taxonomy" id="29760"/>
    <lineage>
        <taxon>Eukaryota</taxon>
        <taxon>Viridiplantae</taxon>
        <taxon>Streptophyta</taxon>
        <taxon>Embryophyta</taxon>
        <taxon>Tracheophyta</taxon>
        <taxon>Spermatophyta</taxon>
        <taxon>Magnoliopsida</taxon>
        <taxon>eudicotyledons</taxon>
        <taxon>Gunneridae</taxon>
        <taxon>Pentapetalae</taxon>
        <taxon>rosids</taxon>
        <taxon>Vitales</taxon>
        <taxon>Vitaceae</taxon>
        <taxon>Viteae</taxon>
        <taxon>Vitis</taxon>
    </lineage>
</organism>
<dbReference type="PANTHER" id="PTHR27008:SF497">
    <property type="entry name" value="OS11G0695000 PROTEIN"/>
    <property type="match status" value="1"/>
</dbReference>
<dbReference type="PROSITE" id="PS51450">
    <property type="entry name" value="LRR"/>
    <property type="match status" value="2"/>
</dbReference>
<dbReference type="InterPro" id="IPR051809">
    <property type="entry name" value="Plant_receptor-like_S/T_kinase"/>
</dbReference>
<evidence type="ECO:0000256" key="20">
    <source>
        <dbReference type="ARBA" id="ARBA00023170"/>
    </source>
</evidence>
<comment type="catalytic activity">
    <reaction evidence="22">
        <text>L-threonyl-[protein] + ATP = O-phospho-L-threonyl-[protein] + ADP + H(+)</text>
        <dbReference type="Rhea" id="RHEA:46608"/>
        <dbReference type="Rhea" id="RHEA-COMP:11060"/>
        <dbReference type="Rhea" id="RHEA-COMP:11605"/>
        <dbReference type="ChEBI" id="CHEBI:15378"/>
        <dbReference type="ChEBI" id="CHEBI:30013"/>
        <dbReference type="ChEBI" id="CHEBI:30616"/>
        <dbReference type="ChEBI" id="CHEBI:61977"/>
        <dbReference type="ChEBI" id="CHEBI:456216"/>
        <dbReference type="EC" id="2.7.11.1"/>
    </reaction>
</comment>
<keyword evidence="7" id="KW-0597">Phosphoprotein</keyword>
<dbReference type="FunFam" id="3.80.10.10:FF:000775">
    <property type="entry name" value="Predicted protein"/>
    <property type="match status" value="1"/>
</dbReference>
<reference evidence="28 29" key="1">
    <citation type="journal article" date="2018" name="PLoS Genet.">
        <title>Population sequencing reveals clonal diversity and ancestral inbreeding in the grapevine cultivar Chardonnay.</title>
        <authorList>
            <person name="Roach M.J."/>
            <person name="Johnson D.L."/>
            <person name="Bohlmann J."/>
            <person name="van Vuuren H.J."/>
            <person name="Jones S.J."/>
            <person name="Pretorius I.S."/>
            <person name="Schmidt S.A."/>
            <person name="Borneman A.R."/>
        </authorList>
    </citation>
    <scope>NUCLEOTIDE SEQUENCE [LARGE SCALE GENOMIC DNA]</scope>
    <source>
        <strain evidence="29">cv. Chardonnay</strain>
        <tissue evidence="28">Leaf</tissue>
    </source>
</reference>
<evidence type="ECO:0000256" key="16">
    <source>
        <dbReference type="ARBA" id="ARBA00022843"/>
    </source>
</evidence>
<keyword evidence="5" id="KW-1003">Cell membrane</keyword>
<evidence type="ECO:0000256" key="8">
    <source>
        <dbReference type="ARBA" id="ARBA00022614"/>
    </source>
</evidence>
<dbReference type="FunFam" id="3.80.10.10:FF:000544">
    <property type="entry name" value="Leucine-rich repeat receptor-like serine/threonine-protein kinase BAM3"/>
    <property type="match status" value="1"/>
</dbReference>
<evidence type="ECO:0000256" key="26">
    <source>
        <dbReference type="SAM" id="SignalP"/>
    </source>
</evidence>
<dbReference type="FunFam" id="3.80.10.10:FF:000101">
    <property type="entry name" value="LRR receptor-like serine/threonine-protein kinase ERECTA"/>
    <property type="match status" value="1"/>
</dbReference>
<evidence type="ECO:0000256" key="9">
    <source>
        <dbReference type="ARBA" id="ARBA00022679"/>
    </source>
</evidence>
<dbReference type="SUPFAM" id="SSF52058">
    <property type="entry name" value="L domain-like"/>
    <property type="match status" value="2"/>
</dbReference>
<comment type="subcellular location">
    <subcellularLocation>
        <location evidence="1">Cell membrane</location>
        <topology evidence="1">Single-pass membrane protein</topology>
    </subcellularLocation>
    <subcellularLocation>
        <location evidence="2">Membrane</location>
        <topology evidence="2">Single-pass type I membrane protein</topology>
    </subcellularLocation>
</comment>
<dbReference type="InterPro" id="IPR055414">
    <property type="entry name" value="LRR_R13L4/SHOC2-like"/>
</dbReference>
<keyword evidence="14 28" id="KW-0418">Kinase</keyword>
<keyword evidence="8" id="KW-0433">Leucine-rich repeat</keyword>
<dbReference type="EMBL" id="QGNW01000208">
    <property type="protein sequence ID" value="RVW85041.1"/>
    <property type="molecule type" value="Genomic_DNA"/>
</dbReference>
<evidence type="ECO:0000256" key="2">
    <source>
        <dbReference type="ARBA" id="ARBA00004479"/>
    </source>
</evidence>
<keyword evidence="15 24" id="KW-0067">ATP-binding</keyword>
<dbReference type="Pfam" id="PF13855">
    <property type="entry name" value="LRR_8"/>
    <property type="match status" value="2"/>
</dbReference>
<dbReference type="SUPFAM" id="SSF56112">
    <property type="entry name" value="Protein kinase-like (PK-like)"/>
    <property type="match status" value="1"/>
</dbReference>
<keyword evidence="18 25" id="KW-0472">Membrane</keyword>
<dbReference type="InterPro" id="IPR003591">
    <property type="entry name" value="Leu-rich_rpt_typical-subtyp"/>
</dbReference>
<evidence type="ECO:0000256" key="24">
    <source>
        <dbReference type="PROSITE-ProRule" id="PRU10141"/>
    </source>
</evidence>
<dbReference type="InterPro" id="IPR032675">
    <property type="entry name" value="LRR_dom_sf"/>
</dbReference>
<dbReference type="PROSITE" id="PS50011">
    <property type="entry name" value="PROTEIN_KINASE_DOM"/>
    <property type="match status" value="1"/>
</dbReference>
<evidence type="ECO:0000256" key="3">
    <source>
        <dbReference type="ARBA" id="ARBA00008684"/>
    </source>
</evidence>
<dbReference type="AlphaFoldDB" id="A0A438HKS2"/>
<feature type="transmembrane region" description="Helical" evidence="25">
    <location>
        <begin position="748"/>
        <end position="770"/>
    </location>
</feature>
<dbReference type="FunFam" id="3.80.10.10:FF:000095">
    <property type="entry name" value="LRR receptor-like serine/threonine-protein kinase GSO1"/>
    <property type="match status" value="1"/>
</dbReference>
<dbReference type="CDD" id="cd14066">
    <property type="entry name" value="STKc_IRAK"/>
    <property type="match status" value="1"/>
</dbReference>
<keyword evidence="12" id="KW-0677">Repeat</keyword>
<dbReference type="GO" id="GO:0010082">
    <property type="term" value="P:regulation of root meristem growth"/>
    <property type="evidence" value="ECO:0007669"/>
    <property type="project" value="UniProtKB-ARBA"/>
</dbReference>
<evidence type="ECO:0000256" key="6">
    <source>
        <dbReference type="ARBA" id="ARBA00022527"/>
    </source>
</evidence>
<accession>A0A438HKS2</accession>
<dbReference type="InterPro" id="IPR017441">
    <property type="entry name" value="Protein_kinase_ATP_BS"/>
</dbReference>
<sequence>MGNDFVITILVRLLLVHGFMTMSCSVICSSATNLTDQEALLAFKSQITFKSDDPLVSNWTTEASFCTWVGVSCSSHRQRVTALNLSFMGFQGTISPYIGNLSFLTVLDLRNNSIHGQLPETVGHLRRLRVINLRSNHLEGKIPSSLSQCRRLQWLLLRSNRFQGNIPKEIAHLSHLEELDLSENYLTSTIPSTIFNMSTLKYIDLIVNNLSGGIPTTICHKLPDLEVLYLSVNPLGGPFPASLCNCTSIRRISFNRNGFIGSIPADIGCLSKLEGLRLAMNRLTGTIPLSLGNLSRLEILDFMYNYLDGGIPQQVAQLSRMRRLRIAYNNLSGGIPEAIFNLTSAYAISFMGNRLSGSIPELTSLGLPKLNELNLRDNRLNGKIPNSISNASRLTFLELSNNLLNGPVPMSLGSLRFLRTLNLQRNQLSNDPSERELHFLSSLTGCRDLINLVVGKNPINGVLPKSIGNLSSSLELFSADASQIKGSLPITIGNLSNLLALELAGNDLIGTLPSALGSLGRLQRLRLFINKIEGPIPDELCNLRYLGELLLHENKLSGPIPNCIGNLSTMQEISLSSNALKSIPLGMWNLNNLWFLNLSLNSITGYLPPQIENLKMAETFDLSKNQLSGSIPGEISNLKMLRRLNLSDNAFQGSIPDGISELASLESLDLSSNKLSGNIPESMEKLRYLKHLNLSLNMLSGKVPTGGPFRNFTDQSFVGNGELCGVSKLKLRACPTDSGPKSRKVTFWLKYVGLPIASVVVLVAFLIIIIKRRGKKKQEAPSWVQFSDGVAPRLIPYHELLSATNNFCEANLLGVGSFGSVYKGTLSDNTIAAVKVLDLQVEGALKSFDAECEVLRNVRHRNLVKIISSCSNLDFRALVLQYMPNGSLERMLYSYNYFLDLPQRLNIMIDVATAVEYLHHGYSESVVHCDLKPSNVLLDEEMVAHVNDFGIAKIFAKYKSMTQTATVGTMGYIAPEYGSEGRVSTKGDVYSYGIMLMETFTRKKPTHEMFVGGLSLRQWVDSSFPDLIMEVVDANLLARDQNNTNGNLQTCLLSIMGLGLQCSLDSPEQRLDMKEVVVRLSKIRQQYISQT</sequence>
<keyword evidence="20 28" id="KW-0675">Receptor</keyword>
<gene>
    <name evidence="28" type="primary">VvCHDp000216_66</name>
    <name evidence="28" type="ORF">CK203_037647</name>
</gene>
<keyword evidence="10 25" id="KW-0812">Transmembrane</keyword>
<evidence type="ECO:0000259" key="27">
    <source>
        <dbReference type="PROSITE" id="PS50011"/>
    </source>
</evidence>
<dbReference type="Pfam" id="PF23598">
    <property type="entry name" value="LRR_14"/>
    <property type="match status" value="1"/>
</dbReference>
<dbReference type="Pfam" id="PF00560">
    <property type="entry name" value="LRR_1"/>
    <property type="match status" value="3"/>
</dbReference>
<feature type="domain" description="Protein kinase" evidence="27">
    <location>
        <begin position="807"/>
        <end position="1088"/>
    </location>
</feature>
<dbReference type="PROSITE" id="PS00108">
    <property type="entry name" value="PROTEIN_KINASE_ST"/>
    <property type="match status" value="1"/>
</dbReference>
<evidence type="ECO:0000256" key="15">
    <source>
        <dbReference type="ARBA" id="ARBA00022840"/>
    </source>
</evidence>
<evidence type="ECO:0000256" key="18">
    <source>
        <dbReference type="ARBA" id="ARBA00023136"/>
    </source>
</evidence>
<evidence type="ECO:0000256" key="13">
    <source>
        <dbReference type="ARBA" id="ARBA00022741"/>
    </source>
</evidence>
<evidence type="ECO:0000313" key="28">
    <source>
        <dbReference type="EMBL" id="RVW85041.1"/>
    </source>
</evidence>
<keyword evidence="13 24" id="KW-0547">Nucleotide-binding</keyword>
<dbReference type="PANTHER" id="PTHR27008">
    <property type="entry name" value="OS04G0122200 PROTEIN"/>
    <property type="match status" value="1"/>
</dbReference>
<dbReference type="InterPro" id="IPR000719">
    <property type="entry name" value="Prot_kinase_dom"/>
</dbReference>
<evidence type="ECO:0000256" key="19">
    <source>
        <dbReference type="ARBA" id="ARBA00023157"/>
    </source>
</evidence>
<dbReference type="Pfam" id="PF08263">
    <property type="entry name" value="LRRNT_2"/>
    <property type="match status" value="1"/>
</dbReference>
<evidence type="ECO:0000256" key="17">
    <source>
        <dbReference type="ARBA" id="ARBA00022989"/>
    </source>
</evidence>
<evidence type="ECO:0000256" key="10">
    <source>
        <dbReference type="ARBA" id="ARBA00022692"/>
    </source>
</evidence>
<keyword evidence="9" id="KW-0808">Transferase</keyword>
<dbReference type="PROSITE" id="PS00107">
    <property type="entry name" value="PROTEIN_KINASE_ATP"/>
    <property type="match status" value="1"/>
</dbReference>
<dbReference type="GO" id="GO:0005886">
    <property type="term" value="C:plasma membrane"/>
    <property type="evidence" value="ECO:0007669"/>
    <property type="project" value="UniProtKB-SubCell"/>
</dbReference>
<keyword evidence="17 25" id="KW-1133">Transmembrane helix</keyword>
<dbReference type="Pfam" id="PF00069">
    <property type="entry name" value="Pkinase"/>
    <property type="match status" value="1"/>
</dbReference>
<dbReference type="FunFam" id="1.10.510.10:FF:000358">
    <property type="entry name" value="Putative leucine-rich repeat receptor-like serine/threonine-protein kinase"/>
    <property type="match status" value="1"/>
</dbReference>